<organism evidence="3 4">
    <name type="scientific">Corynebacterium humireducens NBRC 106098 = DSM 45392</name>
    <dbReference type="NCBI Taxonomy" id="1223515"/>
    <lineage>
        <taxon>Bacteria</taxon>
        <taxon>Bacillati</taxon>
        <taxon>Actinomycetota</taxon>
        <taxon>Actinomycetes</taxon>
        <taxon>Mycobacteriales</taxon>
        <taxon>Corynebacteriaceae</taxon>
        <taxon>Corynebacterium</taxon>
    </lineage>
</organism>
<dbReference type="STRING" id="1223515.B842_07095"/>
<dbReference type="HOGENOM" id="CLU_1452172_0_0_11"/>
<feature type="region of interest" description="Disordered" evidence="1">
    <location>
        <begin position="25"/>
        <end position="75"/>
    </location>
</feature>
<evidence type="ECO:0000256" key="2">
    <source>
        <dbReference type="SAM" id="SignalP"/>
    </source>
</evidence>
<dbReference type="KEGG" id="chm:B842_07095"/>
<keyword evidence="4" id="KW-1185">Reference proteome</keyword>
<name>A0A0B5DAR8_9CORY</name>
<keyword evidence="2" id="KW-0732">Signal</keyword>
<keyword evidence="3" id="KW-0456">Lyase</keyword>
<feature type="signal peptide" evidence="2">
    <location>
        <begin position="1"/>
        <end position="25"/>
    </location>
</feature>
<evidence type="ECO:0000313" key="4">
    <source>
        <dbReference type="Proteomes" id="UP000031524"/>
    </source>
</evidence>
<feature type="chain" id="PRO_5002115048" evidence="2">
    <location>
        <begin position="26"/>
        <end position="186"/>
    </location>
</feature>
<sequence>MRNILHTAVAVAAATALLLTPVADASSLSSSRTVVPAPSEPTDPTDPTDPADPSDPTDPADPADPTDPDEDRPGAEVVSEVEKALVAAGHEVDPKLTAIAQKLADDWTGKVTLNSLLPEVVAAGYTAASSRGYMGPDGLEHHIEEWQEGHPDLGKIKGRNVGVAFSTEQDGKGQDQLWIVWAGEEI</sequence>
<reference evidence="3 4" key="1">
    <citation type="submission" date="2013-04" db="EMBL/GenBank/DDBJ databases">
        <title>Complete genome sequence of Corynebacterium humireducens DSM 45392(T), isolated from a wastewater-fed microbial fuel cell.</title>
        <authorList>
            <person name="Ruckert C."/>
            <person name="Albersmeier A."/>
            <person name="Kalinowski J."/>
        </authorList>
    </citation>
    <scope>NUCLEOTIDE SEQUENCE [LARGE SCALE GENOMIC DNA]</scope>
    <source>
        <strain evidence="4">MFC-5</strain>
    </source>
</reference>
<dbReference type="GO" id="GO:0016829">
    <property type="term" value="F:lyase activity"/>
    <property type="evidence" value="ECO:0007669"/>
    <property type="project" value="UniProtKB-KW"/>
</dbReference>
<protein>
    <submittedName>
        <fullName evidence="3">Pectate lyase-like protein</fullName>
    </submittedName>
</protein>
<gene>
    <name evidence="3" type="ORF">B842_07095</name>
</gene>
<evidence type="ECO:0000256" key="1">
    <source>
        <dbReference type="SAM" id="MobiDB-lite"/>
    </source>
</evidence>
<proteinExistence type="predicted"/>
<accession>A0A0B5DAR8</accession>
<dbReference type="EMBL" id="CP005286">
    <property type="protein sequence ID" value="AJE33268.1"/>
    <property type="molecule type" value="Genomic_DNA"/>
</dbReference>
<dbReference type="AlphaFoldDB" id="A0A0B5DAR8"/>
<evidence type="ECO:0000313" key="3">
    <source>
        <dbReference type="EMBL" id="AJE33268.1"/>
    </source>
</evidence>
<dbReference type="Proteomes" id="UP000031524">
    <property type="component" value="Chromosome"/>
</dbReference>
<dbReference type="RefSeq" id="WP_040085917.1">
    <property type="nucleotide sequence ID" value="NZ_BCSU01000006.1"/>
</dbReference>